<sequence length="237" mass="26270">MEENNLSKIIYNKQLSKDFYIMKVEGNFNGEMGQFCMLRAWDKYPTLSRPISIYDIDHEGITFLYKVVGKGTEILATLKKGDEIKVDGPHGNGFSKVKGKIALVGGGVGIAPLYLASKVLKGTSKDTTVDIFLGFSDEALLEEEYKKVADKVVVNVGGFITDDINPDEYDYIFTCGPEVMMKVLYNKTKNSKTKLYVSMENRMACGVGVCLVCTCKTKKGNKRACKEGPVFLGEDVF</sequence>
<evidence type="ECO:0000256" key="6">
    <source>
        <dbReference type="ARBA" id="ARBA00022827"/>
    </source>
</evidence>
<dbReference type="EMBL" id="QMAP01000001">
    <property type="protein sequence ID" value="RXI50515.1"/>
    <property type="molecule type" value="Genomic_DNA"/>
</dbReference>
<comment type="cofactor">
    <cofactor evidence="12">
        <name>[2Fe-2S] cluster</name>
        <dbReference type="ChEBI" id="CHEBI:190135"/>
    </cofactor>
    <text evidence="12">Binds 1 [2Fe-2S] cluster per subunit.</text>
</comment>
<dbReference type="GO" id="GO:0051537">
    <property type="term" value="F:2 iron, 2 sulfur cluster binding"/>
    <property type="evidence" value="ECO:0007669"/>
    <property type="project" value="UniProtKB-KW"/>
</dbReference>
<keyword evidence="9 12" id="KW-0411">Iron-sulfur</keyword>
<dbReference type="Pfam" id="PF10418">
    <property type="entry name" value="DHODB_Fe-S_bind"/>
    <property type="match status" value="1"/>
</dbReference>
<evidence type="ECO:0000313" key="15">
    <source>
        <dbReference type="Proteomes" id="UP000290921"/>
    </source>
</evidence>
<reference evidence="14 15" key="1">
    <citation type="submission" date="2018-06" db="EMBL/GenBank/DDBJ databases">
        <title>Genome conservation of Clostridium tetani.</title>
        <authorList>
            <person name="Bruggemann H."/>
            <person name="Popoff M.R."/>
        </authorList>
    </citation>
    <scope>NUCLEOTIDE SEQUENCE [LARGE SCALE GENOMIC DNA]</scope>
    <source>
        <strain evidence="14 15">2017.061</strain>
    </source>
</reference>
<evidence type="ECO:0000256" key="11">
    <source>
        <dbReference type="PIRSR" id="PIRSR006816-1"/>
    </source>
</evidence>
<evidence type="ECO:0000256" key="4">
    <source>
        <dbReference type="ARBA" id="ARBA00022714"/>
    </source>
</evidence>
<evidence type="ECO:0000313" key="14">
    <source>
        <dbReference type="EMBL" id="RXI50515.1"/>
    </source>
</evidence>
<dbReference type="Gene3D" id="2.10.240.10">
    <property type="entry name" value="Dihydroorotate dehydrogenase, electron transfer subunit"/>
    <property type="match status" value="1"/>
</dbReference>
<evidence type="ECO:0000256" key="7">
    <source>
        <dbReference type="ARBA" id="ARBA00022982"/>
    </source>
</evidence>
<proteinExistence type="inferred from homology"/>
<protein>
    <submittedName>
        <fullName evidence="14">Dihydroorotate dehydrogenase electron transfer subunit</fullName>
    </submittedName>
</protein>
<dbReference type="InterPro" id="IPR037117">
    <property type="entry name" value="Dihydroorotate_DH_ele_sf"/>
</dbReference>
<evidence type="ECO:0000256" key="9">
    <source>
        <dbReference type="ARBA" id="ARBA00023014"/>
    </source>
</evidence>
<feature type="binding site" evidence="11">
    <location>
        <begin position="71"/>
        <end position="72"/>
    </location>
    <ligand>
        <name>FAD</name>
        <dbReference type="ChEBI" id="CHEBI:57692"/>
    </ligand>
</feature>
<dbReference type="RefSeq" id="WP_115604577.1">
    <property type="nucleotide sequence ID" value="NZ_AP026804.1"/>
</dbReference>
<comment type="similarity">
    <text evidence="1">Belongs to the PyrK family.</text>
</comment>
<feature type="binding site" evidence="12">
    <location>
        <position position="225"/>
    </location>
    <ligand>
        <name>[2Fe-2S] cluster</name>
        <dbReference type="ChEBI" id="CHEBI:190135"/>
    </ligand>
</feature>
<accession>A0A4Q0VEY1</accession>
<dbReference type="PANTHER" id="PTHR43513:SF3">
    <property type="entry name" value="DIHYDROOROTATE DEHYDROGENASE B (NAD(+)), ELECTRON TRANSFER SUBUNIT-RELATED"/>
    <property type="match status" value="1"/>
</dbReference>
<evidence type="ECO:0000256" key="12">
    <source>
        <dbReference type="PIRSR" id="PIRSR006816-2"/>
    </source>
</evidence>
<dbReference type="AlphaFoldDB" id="A0A4Q0VEY1"/>
<dbReference type="InterPro" id="IPR017938">
    <property type="entry name" value="Riboflavin_synthase-like_b-brl"/>
</dbReference>
<feature type="binding site" evidence="11">
    <location>
        <begin position="49"/>
        <end position="52"/>
    </location>
    <ligand>
        <name>FAD</name>
        <dbReference type="ChEBI" id="CHEBI:57692"/>
    </ligand>
</feature>
<evidence type="ECO:0000256" key="8">
    <source>
        <dbReference type="ARBA" id="ARBA00023004"/>
    </source>
</evidence>
<dbReference type="PANTHER" id="PTHR43513">
    <property type="entry name" value="DIHYDROOROTATE DEHYDROGENASE B (NAD(+)), ELECTRON TRANSFER SUBUNIT"/>
    <property type="match status" value="1"/>
</dbReference>
<dbReference type="Gene3D" id="2.40.30.10">
    <property type="entry name" value="Translation factors"/>
    <property type="match status" value="1"/>
</dbReference>
<evidence type="ECO:0000256" key="1">
    <source>
        <dbReference type="ARBA" id="ARBA00006422"/>
    </source>
</evidence>
<feature type="domain" description="FAD-binding FR-type" evidence="13">
    <location>
        <begin position="2"/>
        <end position="96"/>
    </location>
</feature>
<keyword evidence="8 12" id="KW-0408">Iron</keyword>
<keyword evidence="3 11" id="KW-0285">Flavoprotein</keyword>
<feature type="binding site" evidence="12">
    <location>
        <position position="213"/>
    </location>
    <ligand>
        <name>[2Fe-2S] cluster</name>
        <dbReference type="ChEBI" id="CHEBI:190135"/>
    </ligand>
</feature>
<dbReference type="GO" id="GO:0046872">
    <property type="term" value="F:metal ion binding"/>
    <property type="evidence" value="ECO:0007669"/>
    <property type="project" value="UniProtKB-KW"/>
</dbReference>
<dbReference type="NCBIfam" id="NF000798">
    <property type="entry name" value="PRK00054.1-3"/>
    <property type="match status" value="1"/>
</dbReference>
<dbReference type="PIRSF" id="PIRSF006816">
    <property type="entry name" value="Cyc3_hyd_g"/>
    <property type="match status" value="1"/>
</dbReference>
<comment type="cofactor">
    <cofactor evidence="11">
        <name>FAD</name>
        <dbReference type="ChEBI" id="CHEBI:57692"/>
    </cofactor>
    <text evidence="11">Binds 1 FAD per subunit.</text>
</comment>
<dbReference type="GO" id="GO:0006221">
    <property type="term" value="P:pyrimidine nucleotide biosynthetic process"/>
    <property type="evidence" value="ECO:0007669"/>
    <property type="project" value="InterPro"/>
</dbReference>
<dbReference type="InterPro" id="IPR012165">
    <property type="entry name" value="Cyt_c3_hydrogenase_gsu"/>
</dbReference>
<dbReference type="GO" id="GO:0016491">
    <property type="term" value="F:oxidoreductase activity"/>
    <property type="evidence" value="ECO:0007669"/>
    <property type="project" value="InterPro"/>
</dbReference>
<evidence type="ECO:0000256" key="5">
    <source>
        <dbReference type="ARBA" id="ARBA00022723"/>
    </source>
</evidence>
<gene>
    <name evidence="14" type="ORF">DP130_00660</name>
</gene>
<dbReference type="CDD" id="cd06218">
    <property type="entry name" value="DHOD_e_trans"/>
    <property type="match status" value="1"/>
</dbReference>
<organism evidence="14 15">
    <name type="scientific">Clostridium tetani</name>
    <dbReference type="NCBI Taxonomy" id="1513"/>
    <lineage>
        <taxon>Bacteria</taxon>
        <taxon>Bacillati</taxon>
        <taxon>Bacillota</taxon>
        <taxon>Clostridia</taxon>
        <taxon>Eubacteriales</taxon>
        <taxon>Clostridiaceae</taxon>
        <taxon>Clostridium</taxon>
    </lineage>
</organism>
<comment type="caution">
    <text evidence="14">The sequence shown here is derived from an EMBL/GenBank/DDBJ whole genome shotgun (WGS) entry which is preliminary data.</text>
</comment>
<dbReference type="SUPFAM" id="SSF63380">
    <property type="entry name" value="Riboflavin synthase domain-like"/>
    <property type="match status" value="1"/>
</dbReference>
<keyword evidence="6 11" id="KW-0274">FAD</keyword>
<dbReference type="InterPro" id="IPR017927">
    <property type="entry name" value="FAD-bd_FR_type"/>
</dbReference>
<keyword evidence="5 12" id="KW-0479">Metal-binding</keyword>
<keyword evidence="4 12" id="KW-0001">2Fe-2S</keyword>
<dbReference type="PROSITE" id="PS51384">
    <property type="entry name" value="FAD_FR"/>
    <property type="match status" value="1"/>
</dbReference>
<dbReference type="Proteomes" id="UP000290921">
    <property type="component" value="Unassembled WGS sequence"/>
</dbReference>
<dbReference type="InterPro" id="IPR019480">
    <property type="entry name" value="Dihydroorotate_DH_Fe-S-bd"/>
</dbReference>
<evidence type="ECO:0000259" key="13">
    <source>
        <dbReference type="PROSITE" id="PS51384"/>
    </source>
</evidence>
<dbReference type="InterPro" id="IPR039261">
    <property type="entry name" value="FNR_nucleotide-bd"/>
</dbReference>
<keyword evidence="7" id="KW-0249">Electron transport</keyword>
<dbReference type="InterPro" id="IPR050353">
    <property type="entry name" value="PyrK_electron_transfer"/>
</dbReference>
<keyword evidence="2" id="KW-0813">Transport</keyword>
<evidence type="ECO:0000256" key="2">
    <source>
        <dbReference type="ARBA" id="ARBA00022448"/>
    </source>
</evidence>
<dbReference type="GO" id="GO:0050660">
    <property type="term" value="F:flavin adenine dinucleotide binding"/>
    <property type="evidence" value="ECO:0007669"/>
    <property type="project" value="InterPro"/>
</dbReference>
<dbReference type="Gene3D" id="3.40.50.80">
    <property type="entry name" value="Nucleotide-binding domain of ferredoxin-NADP reductase (FNR) module"/>
    <property type="match status" value="1"/>
</dbReference>
<evidence type="ECO:0000256" key="3">
    <source>
        <dbReference type="ARBA" id="ARBA00022630"/>
    </source>
</evidence>
<feature type="binding site" evidence="12">
    <location>
        <position position="205"/>
    </location>
    <ligand>
        <name>[2Fe-2S] cluster</name>
        <dbReference type="ChEBI" id="CHEBI:190135"/>
    </ligand>
</feature>
<dbReference type="SUPFAM" id="SSF52343">
    <property type="entry name" value="Ferredoxin reductase-like, C-terminal NADP-linked domain"/>
    <property type="match status" value="1"/>
</dbReference>
<name>A0A4Q0VEY1_CLOTA</name>
<feature type="binding site" evidence="12">
    <location>
        <position position="210"/>
    </location>
    <ligand>
        <name>[2Fe-2S] cluster</name>
        <dbReference type="ChEBI" id="CHEBI:190135"/>
    </ligand>
</feature>
<comment type="cofactor">
    <cofactor evidence="10">
        <name>[2Fe-2S] cluster</name>
        <dbReference type="ChEBI" id="CHEBI:190135"/>
    </cofactor>
</comment>
<evidence type="ECO:0000256" key="10">
    <source>
        <dbReference type="ARBA" id="ARBA00034078"/>
    </source>
</evidence>